<dbReference type="Pfam" id="PF03462">
    <property type="entry name" value="PCRF"/>
    <property type="match status" value="1"/>
</dbReference>
<reference evidence="9" key="1">
    <citation type="submission" date="2022-10" db="EMBL/GenBank/DDBJ databases">
        <title>Host association and intracellularity evolved multiple times independently in the Rickettsiales.</title>
        <authorList>
            <person name="Castelli M."/>
            <person name="Nardi T."/>
            <person name="Gammuto L."/>
            <person name="Bellinzona G."/>
            <person name="Sabaneyeva E."/>
            <person name="Potekhin A."/>
            <person name="Serra V."/>
            <person name="Petroni G."/>
            <person name="Sassera D."/>
        </authorList>
    </citation>
    <scope>NUCLEOTIDE SEQUENCE [LARGE SCALE GENOMIC DNA]</scope>
    <source>
        <strain evidence="9">US_Bl 11III1</strain>
    </source>
</reference>
<dbReference type="InterPro" id="IPR045853">
    <property type="entry name" value="Pep_chain_release_fac_I_sf"/>
</dbReference>
<dbReference type="HAMAP" id="MF_00093">
    <property type="entry name" value="Rel_fac_1"/>
    <property type="match status" value="1"/>
</dbReference>
<name>A0ABZ0UNP3_9RICK</name>
<dbReference type="InterPro" id="IPR000352">
    <property type="entry name" value="Pep_chain_release_fac_I"/>
</dbReference>
<keyword evidence="4 5" id="KW-0648">Protein biosynthesis</keyword>
<dbReference type="PROSITE" id="PS00745">
    <property type="entry name" value="RF_PROK_I"/>
    <property type="match status" value="1"/>
</dbReference>
<organism evidence="9 10">
    <name type="scientific">Candidatus Fokinia crypta</name>
    <dbReference type="NCBI Taxonomy" id="1920990"/>
    <lineage>
        <taxon>Bacteria</taxon>
        <taxon>Pseudomonadati</taxon>
        <taxon>Pseudomonadota</taxon>
        <taxon>Alphaproteobacteria</taxon>
        <taxon>Rickettsiales</taxon>
        <taxon>Candidatus Midichloriaceae</taxon>
        <taxon>Candidatus Fokinia</taxon>
    </lineage>
</organism>
<protein>
    <recommendedName>
        <fullName evidence="5 6">Peptide chain release factor 1</fullName>
        <shortName evidence="5">RF-1</shortName>
    </recommendedName>
</protein>
<evidence type="ECO:0000256" key="2">
    <source>
        <dbReference type="ARBA" id="ARBA00010835"/>
    </source>
</evidence>
<gene>
    <name evidence="5" type="primary">prfA</name>
    <name evidence="9" type="ORF">Fokcrypt_00267</name>
</gene>
<dbReference type="NCBIfam" id="TIGR00019">
    <property type="entry name" value="prfA"/>
    <property type="match status" value="1"/>
</dbReference>
<sequence>MSLDSVAIEIEKRYEHISALLMQSSLSVDDMIKLNQEYSTLEPVVRVIRERRDLKRIGEELEVELSATGDPEFKEALQSEKTSLSQKLEKVEHEFMLLLIPKDIDDEKGVIMEIRAAAGGAEASLFAYDLMRMYCRYAERQNWKVEILSISSTGIDGVKECSICISGRGAFAKLKFEAGVHRVQRVPNTENNGRIHTSTVTVAALPEIQEVDIDIKEEDLKIDVYRASGAGGQHVNKTESAVRIVHIPTGITVCQQDDKSQHRNKDKAMRILSARLYELEKSKKESERSQNRKAQVGTGERSEKVRTYNYPQSRVTDHRIGVTIHNILDVMDGNIQNFIDHLISLYNAEKLANFSQKEL</sequence>
<feature type="region of interest" description="Disordered" evidence="7">
    <location>
        <begin position="282"/>
        <end position="308"/>
    </location>
</feature>
<evidence type="ECO:0000256" key="5">
    <source>
        <dbReference type="HAMAP-Rule" id="MF_00093"/>
    </source>
</evidence>
<evidence type="ECO:0000256" key="6">
    <source>
        <dbReference type="NCBIfam" id="TIGR00019"/>
    </source>
</evidence>
<keyword evidence="3 5" id="KW-0488">Methylation</keyword>
<dbReference type="Gene3D" id="3.30.160.20">
    <property type="match status" value="1"/>
</dbReference>
<dbReference type="PANTHER" id="PTHR43804:SF7">
    <property type="entry name" value="LD18447P"/>
    <property type="match status" value="1"/>
</dbReference>
<feature type="modified residue" description="N5-methylglutamine" evidence="5">
    <location>
        <position position="233"/>
    </location>
</feature>
<dbReference type="EMBL" id="CP110343">
    <property type="protein sequence ID" value="WPX97750.1"/>
    <property type="molecule type" value="Genomic_DNA"/>
</dbReference>
<evidence type="ECO:0000256" key="7">
    <source>
        <dbReference type="SAM" id="MobiDB-lite"/>
    </source>
</evidence>
<accession>A0ABZ0UNP3</accession>
<comment type="subcellular location">
    <subcellularLocation>
        <location evidence="5">Cytoplasm</location>
    </subcellularLocation>
</comment>
<evidence type="ECO:0000256" key="3">
    <source>
        <dbReference type="ARBA" id="ARBA00022481"/>
    </source>
</evidence>
<dbReference type="Pfam" id="PF00472">
    <property type="entry name" value="RF-1"/>
    <property type="match status" value="1"/>
</dbReference>
<comment type="function">
    <text evidence="1 5">Peptide chain release factor 1 directs the termination of translation in response to the peptide chain termination codons UAG and UAA.</text>
</comment>
<keyword evidence="5" id="KW-0963">Cytoplasm</keyword>
<dbReference type="InterPro" id="IPR005139">
    <property type="entry name" value="PCRF"/>
</dbReference>
<dbReference type="InterPro" id="IPR004373">
    <property type="entry name" value="RF-1"/>
</dbReference>
<proteinExistence type="inferred from homology"/>
<evidence type="ECO:0000313" key="9">
    <source>
        <dbReference type="EMBL" id="WPX97750.1"/>
    </source>
</evidence>
<evidence type="ECO:0000256" key="4">
    <source>
        <dbReference type="ARBA" id="ARBA00022917"/>
    </source>
</evidence>
<dbReference type="NCBIfam" id="NF001859">
    <property type="entry name" value="PRK00591.1"/>
    <property type="match status" value="1"/>
</dbReference>
<dbReference type="RefSeq" id="WP_323722401.1">
    <property type="nucleotide sequence ID" value="NZ_CP110343.1"/>
</dbReference>
<evidence type="ECO:0000313" key="10">
    <source>
        <dbReference type="Proteomes" id="UP001325140"/>
    </source>
</evidence>
<dbReference type="SUPFAM" id="SSF75620">
    <property type="entry name" value="Release factor"/>
    <property type="match status" value="1"/>
</dbReference>
<dbReference type="PANTHER" id="PTHR43804">
    <property type="entry name" value="LD18447P"/>
    <property type="match status" value="1"/>
</dbReference>
<comment type="similarity">
    <text evidence="2 5">Belongs to the prokaryotic/mitochondrial release factor family.</text>
</comment>
<dbReference type="InterPro" id="IPR050057">
    <property type="entry name" value="Prokaryotic/Mito_RF"/>
</dbReference>
<evidence type="ECO:0000256" key="1">
    <source>
        <dbReference type="ARBA" id="ARBA00002986"/>
    </source>
</evidence>
<comment type="PTM">
    <text evidence="5">Methylated by PrmC. Methylation increases the termination efficiency of RF1.</text>
</comment>
<feature type="domain" description="Prokaryotic-type class I peptide chain release factors" evidence="8">
    <location>
        <begin position="226"/>
        <end position="242"/>
    </location>
</feature>
<dbReference type="Proteomes" id="UP001325140">
    <property type="component" value="Chromosome"/>
</dbReference>
<dbReference type="Gene3D" id="6.10.140.1950">
    <property type="match status" value="1"/>
</dbReference>
<dbReference type="Gene3D" id="3.30.70.1660">
    <property type="match status" value="1"/>
</dbReference>
<keyword evidence="10" id="KW-1185">Reference proteome</keyword>
<evidence type="ECO:0000259" key="8">
    <source>
        <dbReference type="PROSITE" id="PS00745"/>
    </source>
</evidence>
<dbReference type="SMART" id="SM00937">
    <property type="entry name" value="PCRF"/>
    <property type="match status" value="1"/>
</dbReference>